<name>A0ABR2VUP5_9FUNG</name>
<keyword evidence="3" id="KW-0862">Zinc</keyword>
<reference evidence="6 7" key="1">
    <citation type="submission" date="2023-04" db="EMBL/GenBank/DDBJ databases">
        <title>Genome of Basidiobolus ranarum AG-B5.</title>
        <authorList>
            <person name="Stajich J.E."/>
            <person name="Carter-House D."/>
            <person name="Gryganskyi A."/>
        </authorList>
    </citation>
    <scope>NUCLEOTIDE SEQUENCE [LARGE SCALE GENOMIC DNA]</scope>
    <source>
        <strain evidence="6 7">AG-B5</strain>
    </source>
</reference>
<protein>
    <recommendedName>
        <fullName evidence="5">C2H2-type domain-containing protein</fullName>
    </recommendedName>
</protein>
<evidence type="ECO:0000256" key="2">
    <source>
        <dbReference type="ARBA" id="ARBA00022771"/>
    </source>
</evidence>
<sequence>MPLSQSGNSNYNIYTSKSHDMNVEGWFYTGSNSLLSTDYYEKQNHAYIMNSLPPAYYNVDQIPCSGLTEYIDKPRMASVSFPVNGSVPNSDTGLLNQPPSRKRASMPYLSPHEHYSHSPELEIPQHNLNTILDTSLFLQPSESHKSNSFCLTPEFSSSGSASPDPSPQFDPFFDHSSVGFLGETKFAHDIISSNSKSNQFISETEQFIKEMPNLNSPILSSESYELPTMEPTRKISADTGLDSIPNKIKFIHCNPSKGIHSSTSKAIRYYPGALNDPKFGNISNLPFNVVDGLDSQDNSRNSKEKKGHFCPYCSRHFRRRHDLHRHIRLHTGERPYSCDICTKAFYRTDALKRHYRSEHKISLPVKS</sequence>
<dbReference type="EMBL" id="JASJQH010007671">
    <property type="protein sequence ID" value="KAK9703026.1"/>
    <property type="molecule type" value="Genomic_DNA"/>
</dbReference>
<feature type="domain" description="C2H2-type" evidence="5">
    <location>
        <begin position="308"/>
        <end position="335"/>
    </location>
</feature>
<dbReference type="SMART" id="SM00355">
    <property type="entry name" value="ZnF_C2H2"/>
    <property type="match status" value="2"/>
</dbReference>
<evidence type="ECO:0000313" key="6">
    <source>
        <dbReference type="EMBL" id="KAK9703026.1"/>
    </source>
</evidence>
<dbReference type="Proteomes" id="UP001479436">
    <property type="component" value="Unassembled WGS sequence"/>
</dbReference>
<dbReference type="InterPro" id="IPR036236">
    <property type="entry name" value="Znf_C2H2_sf"/>
</dbReference>
<feature type="domain" description="C2H2-type" evidence="5">
    <location>
        <begin position="336"/>
        <end position="364"/>
    </location>
</feature>
<evidence type="ECO:0000259" key="5">
    <source>
        <dbReference type="PROSITE" id="PS50157"/>
    </source>
</evidence>
<evidence type="ECO:0000256" key="1">
    <source>
        <dbReference type="ARBA" id="ARBA00022723"/>
    </source>
</evidence>
<gene>
    <name evidence="6" type="ORF">K7432_010936</name>
</gene>
<keyword evidence="2 4" id="KW-0863">Zinc-finger</keyword>
<evidence type="ECO:0000313" key="7">
    <source>
        <dbReference type="Proteomes" id="UP001479436"/>
    </source>
</evidence>
<accession>A0ABR2VUP5</accession>
<dbReference type="Pfam" id="PF00096">
    <property type="entry name" value="zf-C2H2"/>
    <property type="match status" value="1"/>
</dbReference>
<keyword evidence="7" id="KW-1185">Reference proteome</keyword>
<keyword evidence="1" id="KW-0479">Metal-binding</keyword>
<evidence type="ECO:0000256" key="4">
    <source>
        <dbReference type="PROSITE-ProRule" id="PRU00042"/>
    </source>
</evidence>
<dbReference type="PROSITE" id="PS00028">
    <property type="entry name" value="ZINC_FINGER_C2H2_1"/>
    <property type="match status" value="2"/>
</dbReference>
<comment type="caution">
    <text evidence="6">The sequence shown here is derived from an EMBL/GenBank/DDBJ whole genome shotgun (WGS) entry which is preliminary data.</text>
</comment>
<dbReference type="Gene3D" id="3.30.160.60">
    <property type="entry name" value="Classic Zinc Finger"/>
    <property type="match status" value="2"/>
</dbReference>
<dbReference type="SUPFAM" id="SSF57667">
    <property type="entry name" value="beta-beta-alpha zinc fingers"/>
    <property type="match status" value="1"/>
</dbReference>
<evidence type="ECO:0000256" key="3">
    <source>
        <dbReference type="ARBA" id="ARBA00022833"/>
    </source>
</evidence>
<dbReference type="PANTHER" id="PTHR23235">
    <property type="entry name" value="KRUEPPEL-LIKE TRANSCRIPTION FACTOR"/>
    <property type="match status" value="1"/>
</dbReference>
<organism evidence="6 7">
    <name type="scientific">Basidiobolus ranarum</name>
    <dbReference type="NCBI Taxonomy" id="34480"/>
    <lineage>
        <taxon>Eukaryota</taxon>
        <taxon>Fungi</taxon>
        <taxon>Fungi incertae sedis</taxon>
        <taxon>Zoopagomycota</taxon>
        <taxon>Entomophthoromycotina</taxon>
        <taxon>Basidiobolomycetes</taxon>
        <taxon>Basidiobolales</taxon>
        <taxon>Basidiobolaceae</taxon>
        <taxon>Basidiobolus</taxon>
    </lineage>
</organism>
<dbReference type="InterPro" id="IPR013087">
    <property type="entry name" value="Znf_C2H2_type"/>
</dbReference>
<proteinExistence type="predicted"/>
<dbReference type="PROSITE" id="PS50157">
    <property type="entry name" value="ZINC_FINGER_C2H2_2"/>
    <property type="match status" value="2"/>
</dbReference>